<proteinExistence type="predicted"/>
<evidence type="ECO:0000256" key="8">
    <source>
        <dbReference type="ARBA" id="ARBA00023012"/>
    </source>
</evidence>
<name>A0A9X3MTU5_9ACTN</name>
<dbReference type="RefSeq" id="WP_270040972.1">
    <property type="nucleotide sequence ID" value="NZ_JAPDOD010000014.1"/>
</dbReference>
<evidence type="ECO:0000256" key="1">
    <source>
        <dbReference type="ARBA" id="ARBA00000085"/>
    </source>
</evidence>
<evidence type="ECO:0000313" key="11">
    <source>
        <dbReference type="EMBL" id="MDA0161756.1"/>
    </source>
</evidence>
<keyword evidence="9" id="KW-1133">Transmembrane helix</keyword>
<dbReference type="InterPro" id="IPR036890">
    <property type="entry name" value="HATPase_C_sf"/>
</dbReference>
<accession>A0A9X3MTU5</accession>
<keyword evidence="3" id="KW-0597">Phosphoprotein</keyword>
<feature type="transmembrane region" description="Helical" evidence="9">
    <location>
        <begin position="168"/>
        <end position="190"/>
    </location>
</feature>
<dbReference type="SMART" id="SM00387">
    <property type="entry name" value="HATPase_c"/>
    <property type="match status" value="1"/>
</dbReference>
<dbReference type="Pfam" id="PF07730">
    <property type="entry name" value="HisKA_3"/>
    <property type="match status" value="1"/>
</dbReference>
<feature type="domain" description="Histidine kinase/HSP90-like ATPase" evidence="10">
    <location>
        <begin position="487"/>
        <end position="577"/>
    </location>
</feature>
<keyword evidence="4" id="KW-0808">Transferase</keyword>
<keyword evidence="12" id="KW-1185">Reference proteome</keyword>
<dbReference type="InterPro" id="IPR011712">
    <property type="entry name" value="Sig_transdc_His_kin_sub3_dim/P"/>
</dbReference>
<keyword evidence="9" id="KW-0472">Membrane</keyword>
<dbReference type="AlphaFoldDB" id="A0A9X3MTU5"/>
<feature type="transmembrane region" description="Helical" evidence="9">
    <location>
        <begin position="234"/>
        <end position="255"/>
    </location>
</feature>
<comment type="caution">
    <text evidence="11">The sequence shown here is derived from an EMBL/GenBank/DDBJ whole genome shotgun (WGS) entry which is preliminary data.</text>
</comment>
<dbReference type="EMBL" id="JAPDOD010000014">
    <property type="protein sequence ID" value="MDA0161756.1"/>
    <property type="molecule type" value="Genomic_DNA"/>
</dbReference>
<keyword evidence="9" id="KW-0812">Transmembrane</keyword>
<evidence type="ECO:0000256" key="7">
    <source>
        <dbReference type="ARBA" id="ARBA00022840"/>
    </source>
</evidence>
<feature type="transmembrane region" description="Helical" evidence="9">
    <location>
        <begin position="123"/>
        <end position="142"/>
    </location>
</feature>
<dbReference type="SUPFAM" id="SSF55874">
    <property type="entry name" value="ATPase domain of HSP90 chaperone/DNA topoisomerase II/histidine kinase"/>
    <property type="match status" value="1"/>
</dbReference>
<feature type="transmembrane region" description="Helical" evidence="9">
    <location>
        <begin position="65"/>
        <end position="81"/>
    </location>
</feature>
<feature type="transmembrane region" description="Helical" evidence="9">
    <location>
        <begin position="7"/>
        <end position="28"/>
    </location>
</feature>
<dbReference type="InterPro" id="IPR050482">
    <property type="entry name" value="Sensor_HK_TwoCompSys"/>
</dbReference>
<dbReference type="PANTHER" id="PTHR24421">
    <property type="entry name" value="NITRATE/NITRITE SENSOR PROTEIN NARX-RELATED"/>
    <property type="match status" value="1"/>
</dbReference>
<evidence type="ECO:0000256" key="6">
    <source>
        <dbReference type="ARBA" id="ARBA00022777"/>
    </source>
</evidence>
<dbReference type="CDD" id="cd16917">
    <property type="entry name" value="HATPase_UhpB-NarQ-NarX-like"/>
    <property type="match status" value="1"/>
</dbReference>
<gene>
    <name evidence="11" type="ORF">OM076_15895</name>
</gene>
<dbReference type="Pfam" id="PF02518">
    <property type="entry name" value="HATPase_c"/>
    <property type="match status" value="1"/>
</dbReference>
<dbReference type="EC" id="2.7.13.3" evidence="2"/>
<feature type="transmembrane region" description="Helical" evidence="9">
    <location>
        <begin position="202"/>
        <end position="222"/>
    </location>
</feature>
<protein>
    <recommendedName>
        <fullName evidence="2">histidine kinase</fullName>
        <ecNumber evidence="2">2.7.13.3</ecNumber>
    </recommendedName>
</protein>
<dbReference type="PANTHER" id="PTHR24421:SF10">
    <property type="entry name" value="NITRATE_NITRITE SENSOR PROTEIN NARQ"/>
    <property type="match status" value="1"/>
</dbReference>
<reference evidence="11" key="1">
    <citation type="submission" date="2022-10" db="EMBL/GenBank/DDBJ databases">
        <title>The WGS of Solirubrobacter ginsenosidimutans DSM 21036.</title>
        <authorList>
            <person name="Jiang Z."/>
        </authorList>
    </citation>
    <scope>NUCLEOTIDE SEQUENCE</scope>
    <source>
        <strain evidence="11">DSM 21036</strain>
    </source>
</reference>
<feature type="transmembrane region" description="Helical" evidence="9">
    <location>
        <begin position="87"/>
        <end position="111"/>
    </location>
</feature>
<sequence>MRGSRGVIGVLAAAGFLFGVAALALVLTNDHEEITGPFVVLALTLGWSFIATGLYALWRRPEQPIGWLMTLVGFLWFLGALPESDSAVIYTAGLALGGLWAGPLVHLLIAFPTGQVAPGLERNVVRLGYTLPLVQMLVLPVLPDSARDCSRCPENLLLVSAQPGLSDALMIALGAAAVAMLAGVGVVLVRRWRASGPVQRRALAPVIWTGAAIVVIGVLGVIPDAVGADAVTAVMNSLLIAAITALPFAFLIGLLRSSLSRAAAVSALVERVGATTVRDALAEALGDRALWLAFWLPRLGGYVDPDGHPVALPAPGGPRAVTEIEHDGIRVAAIVHDAALLEEPELVRAAGAAAGLALVNERLDAELRAHYEELRASRTRIVAAGDAARRKIERDLHDGAQQHLVSLALTLRLARSSAAPDSKTAILLDAAIDELKHGLSELRELARGIHPAVLTERGLEAALAGLAVRAPVPVTVTGTLEERLPPELESAAYFLVCEALTNVAKYASATEAEVSLRLEAGHVVIEVRDDGCGGADARNGSGLSGIADRVAALDGVLVVQSPRGAGTLVRAELPHRVPVAAL</sequence>
<evidence type="ECO:0000256" key="3">
    <source>
        <dbReference type="ARBA" id="ARBA00022553"/>
    </source>
</evidence>
<keyword evidence="8" id="KW-0902">Two-component regulatory system</keyword>
<dbReference type="GO" id="GO:0005524">
    <property type="term" value="F:ATP binding"/>
    <property type="evidence" value="ECO:0007669"/>
    <property type="project" value="UniProtKB-KW"/>
</dbReference>
<dbReference type="GO" id="GO:0016020">
    <property type="term" value="C:membrane"/>
    <property type="evidence" value="ECO:0007669"/>
    <property type="project" value="InterPro"/>
</dbReference>
<dbReference type="InterPro" id="IPR003594">
    <property type="entry name" value="HATPase_dom"/>
</dbReference>
<keyword evidence="5" id="KW-0547">Nucleotide-binding</keyword>
<organism evidence="11 12">
    <name type="scientific">Solirubrobacter ginsenosidimutans</name>
    <dbReference type="NCBI Taxonomy" id="490573"/>
    <lineage>
        <taxon>Bacteria</taxon>
        <taxon>Bacillati</taxon>
        <taxon>Actinomycetota</taxon>
        <taxon>Thermoleophilia</taxon>
        <taxon>Solirubrobacterales</taxon>
        <taxon>Solirubrobacteraceae</taxon>
        <taxon>Solirubrobacter</taxon>
    </lineage>
</organism>
<dbReference type="GO" id="GO:0000155">
    <property type="term" value="F:phosphorelay sensor kinase activity"/>
    <property type="evidence" value="ECO:0007669"/>
    <property type="project" value="InterPro"/>
</dbReference>
<feature type="transmembrane region" description="Helical" evidence="9">
    <location>
        <begin position="34"/>
        <end position="58"/>
    </location>
</feature>
<dbReference type="Gene3D" id="3.30.565.10">
    <property type="entry name" value="Histidine kinase-like ATPase, C-terminal domain"/>
    <property type="match status" value="1"/>
</dbReference>
<dbReference type="Proteomes" id="UP001149140">
    <property type="component" value="Unassembled WGS sequence"/>
</dbReference>
<evidence type="ECO:0000256" key="4">
    <source>
        <dbReference type="ARBA" id="ARBA00022679"/>
    </source>
</evidence>
<evidence type="ECO:0000259" key="10">
    <source>
        <dbReference type="SMART" id="SM00387"/>
    </source>
</evidence>
<evidence type="ECO:0000256" key="5">
    <source>
        <dbReference type="ARBA" id="ARBA00022741"/>
    </source>
</evidence>
<evidence type="ECO:0000313" key="12">
    <source>
        <dbReference type="Proteomes" id="UP001149140"/>
    </source>
</evidence>
<evidence type="ECO:0000256" key="9">
    <source>
        <dbReference type="SAM" id="Phobius"/>
    </source>
</evidence>
<comment type="catalytic activity">
    <reaction evidence="1">
        <text>ATP + protein L-histidine = ADP + protein N-phospho-L-histidine.</text>
        <dbReference type="EC" id="2.7.13.3"/>
    </reaction>
</comment>
<dbReference type="GO" id="GO:0046983">
    <property type="term" value="F:protein dimerization activity"/>
    <property type="evidence" value="ECO:0007669"/>
    <property type="project" value="InterPro"/>
</dbReference>
<keyword evidence="7" id="KW-0067">ATP-binding</keyword>
<keyword evidence="6 11" id="KW-0418">Kinase</keyword>
<dbReference type="Gene3D" id="1.20.5.1930">
    <property type="match status" value="1"/>
</dbReference>
<evidence type="ECO:0000256" key="2">
    <source>
        <dbReference type="ARBA" id="ARBA00012438"/>
    </source>
</evidence>